<evidence type="ECO:0000256" key="1">
    <source>
        <dbReference type="ARBA" id="ARBA00004417"/>
    </source>
</evidence>
<evidence type="ECO:0000256" key="3">
    <source>
        <dbReference type="ARBA" id="ARBA00022448"/>
    </source>
</evidence>
<dbReference type="PROSITE" id="PS50893">
    <property type="entry name" value="ABC_TRANSPORTER_2"/>
    <property type="match status" value="1"/>
</dbReference>
<dbReference type="SMART" id="SM00382">
    <property type="entry name" value="AAA"/>
    <property type="match status" value="1"/>
</dbReference>
<keyword evidence="10" id="KW-1185">Reference proteome</keyword>
<evidence type="ECO:0000256" key="5">
    <source>
        <dbReference type="ARBA" id="ARBA00022741"/>
    </source>
</evidence>
<dbReference type="CDD" id="cd03257">
    <property type="entry name" value="ABC_NikE_OppD_transporters"/>
    <property type="match status" value="1"/>
</dbReference>
<dbReference type="AlphaFoldDB" id="A0A0N1N1T7"/>
<keyword evidence="6 9" id="KW-0067">ATP-binding</keyword>
<keyword evidence="7" id="KW-0472">Membrane</keyword>
<name>A0A0N1N1T7_9HYPH</name>
<dbReference type="Pfam" id="PF08352">
    <property type="entry name" value="oligo_HPY"/>
    <property type="match status" value="1"/>
</dbReference>
<dbReference type="PROSITE" id="PS00211">
    <property type="entry name" value="ABC_TRANSPORTER_1"/>
    <property type="match status" value="1"/>
</dbReference>
<dbReference type="GO" id="GO:0005886">
    <property type="term" value="C:plasma membrane"/>
    <property type="evidence" value="ECO:0007669"/>
    <property type="project" value="UniProtKB-SubCell"/>
</dbReference>
<gene>
    <name evidence="9" type="ORF">AE618_05520</name>
</gene>
<dbReference type="SUPFAM" id="SSF52540">
    <property type="entry name" value="P-loop containing nucleoside triphosphate hydrolases"/>
    <property type="match status" value="1"/>
</dbReference>
<dbReference type="InterPro" id="IPR017871">
    <property type="entry name" value="ABC_transporter-like_CS"/>
</dbReference>
<keyword evidence="3" id="KW-0813">Transport</keyword>
<dbReference type="GO" id="GO:0005524">
    <property type="term" value="F:ATP binding"/>
    <property type="evidence" value="ECO:0007669"/>
    <property type="project" value="UniProtKB-KW"/>
</dbReference>
<comment type="caution">
    <text evidence="9">The sequence shown here is derived from an EMBL/GenBank/DDBJ whole genome shotgun (WGS) entry which is preliminary data.</text>
</comment>
<proteinExistence type="inferred from homology"/>
<dbReference type="EMBL" id="LGSZ01000025">
    <property type="protein sequence ID" value="KPH81867.1"/>
    <property type="molecule type" value="Genomic_DNA"/>
</dbReference>
<dbReference type="Gene3D" id="3.40.50.300">
    <property type="entry name" value="P-loop containing nucleotide triphosphate hydrolases"/>
    <property type="match status" value="1"/>
</dbReference>
<dbReference type="PANTHER" id="PTHR43297">
    <property type="entry name" value="OLIGOPEPTIDE TRANSPORT ATP-BINDING PROTEIN APPD"/>
    <property type="match status" value="1"/>
</dbReference>
<dbReference type="InterPro" id="IPR003593">
    <property type="entry name" value="AAA+_ATPase"/>
</dbReference>
<dbReference type="InterPro" id="IPR050388">
    <property type="entry name" value="ABC_Ni/Peptide_Import"/>
</dbReference>
<dbReference type="OrthoDB" id="9815712at2"/>
<keyword evidence="5" id="KW-0547">Nucleotide-binding</keyword>
<evidence type="ECO:0000256" key="4">
    <source>
        <dbReference type="ARBA" id="ARBA00022475"/>
    </source>
</evidence>
<protein>
    <submittedName>
        <fullName evidence="9">Methionine ABC transporter ATP-binding protein</fullName>
    </submittedName>
</protein>
<dbReference type="GO" id="GO:0055085">
    <property type="term" value="P:transmembrane transport"/>
    <property type="evidence" value="ECO:0007669"/>
    <property type="project" value="UniProtKB-ARBA"/>
</dbReference>
<keyword evidence="4" id="KW-1003">Cell membrane</keyword>
<dbReference type="InterPro" id="IPR013563">
    <property type="entry name" value="Oligopep_ABC_C"/>
</dbReference>
<evidence type="ECO:0000256" key="2">
    <source>
        <dbReference type="ARBA" id="ARBA00005417"/>
    </source>
</evidence>
<feature type="domain" description="ABC transporter" evidence="8">
    <location>
        <begin position="12"/>
        <end position="260"/>
    </location>
</feature>
<evidence type="ECO:0000313" key="10">
    <source>
        <dbReference type="Proteomes" id="UP000037822"/>
    </source>
</evidence>
<comment type="subcellular location">
    <subcellularLocation>
        <location evidence="1">Cell inner membrane</location>
        <topology evidence="1">Peripheral membrane protein</topology>
    </subcellularLocation>
</comment>
<evidence type="ECO:0000259" key="8">
    <source>
        <dbReference type="PROSITE" id="PS50893"/>
    </source>
</evidence>
<dbReference type="PATRIC" id="fig|1526658.3.peg.5494"/>
<dbReference type="InterPro" id="IPR003439">
    <property type="entry name" value="ABC_transporter-like_ATP-bd"/>
</dbReference>
<dbReference type="NCBIfam" id="TIGR01727">
    <property type="entry name" value="oligo_HPY"/>
    <property type="match status" value="1"/>
</dbReference>
<evidence type="ECO:0000313" key="9">
    <source>
        <dbReference type="EMBL" id="KPH81867.1"/>
    </source>
</evidence>
<dbReference type="Proteomes" id="UP000037822">
    <property type="component" value="Unassembled WGS sequence"/>
</dbReference>
<dbReference type="Pfam" id="PF00005">
    <property type="entry name" value="ABC_tran"/>
    <property type="match status" value="1"/>
</dbReference>
<dbReference type="GO" id="GO:0015833">
    <property type="term" value="P:peptide transport"/>
    <property type="evidence" value="ECO:0007669"/>
    <property type="project" value="InterPro"/>
</dbReference>
<organism evidence="9 10">
    <name type="scientific">Bosea vaviloviae</name>
    <dbReference type="NCBI Taxonomy" id="1526658"/>
    <lineage>
        <taxon>Bacteria</taxon>
        <taxon>Pseudomonadati</taxon>
        <taxon>Pseudomonadota</taxon>
        <taxon>Alphaproteobacteria</taxon>
        <taxon>Hyphomicrobiales</taxon>
        <taxon>Boseaceae</taxon>
        <taxon>Bosea</taxon>
    </lineage>
</organism>
<reference evidence="9 10" key="1">
    <citation type="submission" date="2015-07" db="EMBL/GenBank/DDBJ databases">
        <title>Whole genome sequencing of Bosea vaviloviae isolated from cave pool.</title>
        <authorList>
            <person name="Tan N.E.H."/>
            <person name="Lee Y.P."/>
            <person name="Gan H.M."/>
            <person name="Barton H."/>
            <person name="Savka M.A."/>
        </authorList>
    </citation>
    <scope>NUCLEOTIDE SEQUENCE [LARGE SCALE GENOMIC DNA]</scope>
    <source>
        <strain evidence="9 10">SD260</strain>
    </source>
</reference>
<comment type="similarity">
    <text evidence="2">Belongs to the ABC transporter superfamily.</text>
</comment>
<dbReference type="InterPro" id="IPR027417">
    <property type="entry name" value="P-loop_NTPase"/>
</dbReference>
<evidence type="ECO:0000256" key="6">
    <source>
        <dbReference type="ARBA" id="ARBA00022840"/>
    </source>
</evidence>
<dbReference type="RefSeq" id="WP_054208051.1">
    <property type="nucleotide sequence ID" value="NZ_LGSZ01000025.1"/>
</dbReference>
<dbReference type="GO" id="GO:0016887">
    <property type="term" value="F:ATP hydrolysis activity"/>
    <property type="evidence" value="ECO:0007669"/>
    <property type="project" value="InterPro"/>
</dbReference>
<dbReference type="FunFam" id="3.40.50.300:FF:000016">
    <property type="entry name" value="Oligopeptide ABC transporter ATP-binding component"/>
    <property type="match status" value="1"/>
</dbReference>
<evidence type="ECO:0000256" key="7">
    <source>
        <dbReference type="ARBA" id="ARBA00023136"/>
    </source>
</evidence>
<accession>A0A0N1N1T7</accession>
<sequence length="337" mass="36209">MVEHPTLPVLSVRDLTVEFVTRRGTLRALDRVSFDVARGEVLGVVGESGAGKSVTGSAIIGLIDPPGRIAGGEVVLSGERIDNLPDEAMRKVRGKRIGMIFQDPLTSLNPLYRISEQLIETIRVHTDLDATQARARAIALLDEVGIPAPERRIDSYPHEFSGGMRQRVVIALALCAEPEFIIADEPTTALDVSVQAQIIALIKRLCKERGTSVMLVTHDMGVIAETADRVAVMYAGRVAEIGPVREVVKAPLHPYAKGLMGAIPSLEGEAKRLVQIPGTMPRLSAIPPGCAFNPRCAQAFARCHVARPELIAVGDRKVACHLYDEPSSSGPTTEIAA</sequence>
<dbReference type="PANTHER" id="PTHR43297:SF2">
    <property type="entry name" value="DIPEPTIDE TRANSPORT ATP-BINDING PROTEIN DPPD"/>
    <property type="match status" value="1"/>
</dbReference>